<proteinExistence type="predicted"/>
<dbReference type="Proteomes" id="UP000192582">
    <property type="component" value="Unassembled WGS sequence"/>
</dbReference>
<evidence type="ECO:0000313" key="2">
    <source>
        <dbReference type="EMBL" id="SMB78804.1"/>
    </source>
</evidence>
<dbReference type="InterPro" id="IPR050678">
    <property type="entry name" value="DNA_Partitioning_ATPase"/>
</dbReference>
<keyword evidence="3" id="KW-1185">Reference proteome</keyword>
<dbReference type="PIRSF" id="PIRSF009320">
    <property type="entry name" value="Nuc_binding_HP_1000"/>
    <property type="match status" value="1"/>
</dbReference>
<feature type="domain" description="AAA" evidence="1">
    <location>
        <begin position="1"/>
        <end position="171"/>
    </location>
</feature>
<dbReference type="EMBL" id="FWWU01000003">
    <property type="protein sequence ID" value="SMB78804.1"/>
    <property type="molecule type" value="Genomic_DNA"/>
</dbReference>
<evidence type="ECO:0000259" key="1">
    <source>
        <dbReference type="Pfam" id="PF13614"/>
    </source>
</evidence>
<organism evidence="2 3">
    <name type="scientific">Deinococcus hopiensis KR-140</name>
    <dbReference type="NCBI Taxonomy" id="695939"/>
    <lineage>
        <taxon>Bacteria</taxon>
        <taxon>Thermotogati</taxon>
        <taxon>Deinococcota</taxon>
        <taxon>Deinococci</taxon>
        <taxon>Deinococcales</taxon>
        <taxon>Deinococcaceae</taxon>
        <taxon>Deinococcus</taxon>
    </lineage>
</organism>
<reference evidence="2" key="1">
    <citation type="submission" date="2017-04" db="EMBL/GenBank/DDBJ databases">
        <authorList>
            <person name="Afonso C.L."/>
            <person name="Miller P.J."/>
            <person name="Scott M.A."/>
            <person name="Spackman E."/>
            <person name="Goraichik I."/>
            <person name="Dimitrov K.M."/>
            <person name="Suarez D.L."/>
            <person name="Swayne D.E."/>
        </authorList>
    </citation>
    <scope>NUCLEOTIDE SEQUENCE [LARGE SCALE GENOMIC DNA]</scope>
    <source>
        <strain evidence="2">KR-140</strain>
    </source>
</reference>
<dbReference type="InterPro" id="IPR025669">
    <property type="entry name" value="AAA_dom"/>
</dbReference>
<accession>A0A1W1UDE5</accession>
<dbReference type="InterPro" id="IPR027417">
    <property type="entry name" value="P-loop_NTPase"/>
</dbReference>
<sequence length="257" mass="27305">MRALTFFNHAGGAGKTSLALNLGHALSQRGHRVLLVDLDPQANLSTWLGLPLVADELTAFEVAVNSEAALPTPQRVHGLDLIPSNLHMALSEGQMMAQEGATLNLRFALQALEDRYDAVLIDSPPSLGKLAVLAALAADQLIVPVPTRAKGLNGLPGVLAALNTYRRLRPELRVGLFVPTLYDTRNSHDREVLETLKAQLKPLSLPLTYRPAVWNDSAGVGEPVLAFAPGSPAAQEIAGLAEQVARVAGLPEVGHRG</sequence>
<dbReference type="SUPFAM" id="SSF52540">
    <property type="entry name" value="P-loop containing nucleoside triphosphate hydrolases"/>
    <property type="match status" value="1"/>
</dbReference>
<gene>
    <name evidence="2" type="ORF">SAMN00790413_05641</name>
</gene>
<dbReference type="RefSeq" id="WP_084045307.1">
    <property type="nucleotide sequence ID" value="NZ_FWWU01000003.1"/>
</dbReference>
<dbReference type="CDD" id="cd02042">
    <property type="entry name" value="ParAB_family"/>
    <property type="match status" value="1"/>
</dbReference>
<name>A0A1W1UDE5_9DEIO</name>
<dbReference type="PANTHER" id="PTHR13696">
    <property type="entry name" value="P-LOOP CONTAINING NUCLEOSIDE TRIPHOSPHATE HYDROLASE"/>
    <property type="match status" value="1"/>
</dbReference>
<evidence type="ECO:0000313" key="3">
    <source>
        <dbReference type="Proteomes" id="UP000192582"/>
    </source>
</evidence>
<dbReference type="Gene3D" id="3.40.50.300">
    <property type="entry name" value="P-loop containing nucleotide triphosphate hydrolases"/>
    <property type="match status" value="1"/>
</dbReference>
<protein>
    <submittedName>
        <fullName evidence="2">Chromosome partitioning protein</fullName>
    </submittedName>
</protein>
<dbReference type="Pfam" id="PF13614">
    <property type="entry name" value="AAA_31"/>
    <property type="match status" value="1"/>
</dbReference>
<dbReference type="STRING" id="695939.SAMN00790413_05641"/>
<dbReference type="OrthoDB" id="9815116at2"/>
<dbReference type="PANTHER" id="PTHR13696:SF52">
    <property type="entry name" value="PARA FAMILY PROTEIN CT_582"/>
    <property type="match status" value="1"/>
</dbReference>
<dbReference type="AlphaFoldDB" id="A0A1W1UDE5"/>